<accession>A0A6A6QBU1</accession>
<evidence type="ECO:0000313" key="1">
    <source>
        <dbReference type="EMBL" id="KAF2489742.1"/>
    </source>
</evidence>
<proteinExistence type="predicted"/>
<gene>
    <name evidence="1" type="ORF">BU16DRAFT_163731</name>
</gene>
<protein>
    <submittedName>
        <fullName evidence="1">Uncharacterized protein</fullName>
    </submittedName>
</protein>
<dbReference type="Proteomes" id="UP000799750">
    <property type="component" value="Unassembled WGS sequence"/>
</dbReference>
<name>A0A6A6QBU1_9PEZI</name>
<reference evidence="1" key="1">
    <citation type="journal article" date="2020" name="Stud. Mycol.">
        <title>101 Dothideomycetes genomes: a test case for predicting lifestyles and emergence of pathogens.</title>
        <authorList>
            <person name="Haridas S."/>
            <person name="Albert R."/>
            <person name="Binder M."/>
            <person name="Bloem J."/>
            <person name="Labutti K."/>
            <person name="Salamov A."/>
            <person name="Andreopoulos B."/>
            <person name="Baker S."/>
            <person name="Barry K."/>
            <person name="Bills G."/>
            <person name="Bluhm B."/>
            <person name="Cannon C."/>
            <person name="Castanera R."/>
            <person name="Culley D."/>
            <person name="Daum C."/>
            <person name="Ezra D."/>
            <person name="Gonzalez J."/>
            <person name="Henrissat B."/>
            <person name="Kuo A."/>
            <person name="Liang C."/>
            <person name="Lipzen A."/>
            <person name="Lutzoni F."/>
            <person name="Magnuson J."/>
            <person name="Mondo S."/>
            <person name="Nolan M."/>
            <person name="Ohm R."/>
            <person name="Pangilinan J."/>
            <person name="Park H.-J."/>
            <person name="Ramirez L."/>
            <person name="Alfaro M."/>
            <person name="Sun H."/>
            <person name="Tritt A."/>
            <person name="Yoshinaga Y."/>
            <person name="Zwiers L.-H."/>
            <person name="Turgeon B."/>
            <person name="Goodwin S."/>
            <person name="Spatafora J."/>
            <person name="Crous P."/>
            <person name="Grigoriev I."/>
        </authorList>
    </citation>
    <scope>NUCLEOTIDE SEQUENCE</scope>
    <source>
        <strain evidence="1">CBS 269.34</strain>
    </source>
</reference>
<dbReference type="EMBL" id="MU004198">
    <property type="protein sequence ID" value="KAF2489742.1"/>
    <property type="molecule type" value="Genomic_DNA"/>
</dbReference>
<evidence type="ECO:0000313" key="2">
    <source>
        <dbReference type="Proteomes" id="UP000799750"/>
    </source>
</evidence>
<sequence length="174" mass="20095">MNALVIPTYDITPEQWAEFAKAAAIPPEDVGGKHIVPYVLLHSPTQQHVHQQTDRISTTVKTKFSSATWQEMRDTVLELGEQEPPNIHTLYFLILDKQSIEDRRVIVMQRDGKYVNAEGQECWPVPGDYATWINVWKRHRVPFEKAWVTVAMIDTHGGLDEEPYLEEVMEEQPE</sequence>
<keyword evidence="2" id="KW-1185">Reference proteome</keyword>
<organism evidence="1 2">
    <name type="scientific">Lophium mytilinum</name>
    <dbReference type="NCBI Taxonomy" id="390894"/>
    <lineage>
        <taxon>Eukaryota</taxon>
        <taxon>Fungi</taxon>
        <taxon>Dikarya</taxon>
        <taxon>Ascomycota</taxon>
        <taxon>Pezizomycotina</taxon>
        <taxon>Dothideomycetes</taxon>
        <taxon>Pleosporomycetidae</taxon>
        <taxon>Mytilinidiales</taxon>
        <taxon>Mytilinidiaceae</taxon>
        <taxon>Lophium</taxon>
    </lineage>
</organism>
<dbReference type="OrthoDB" id="3914127at2759"/>
<dbReference type="AlphaFoldDB" id="A0A6A6QBU1"/>